<dbReference type="RefSeq" id="WP_188696237.1">
    <property type="nucleotide sequence ID" value="NZ_BMIR01000017.1"/>
</dbReference>
<accession>A0A8J3DYJ6</accession>
<dbReference type="Gene3D" id="3.40.50.970">
    <property type="match status" value="2"/>
</dbReference>
<comment type="similarity">
    <text evidence="7">Belongs to the TPP enzyme family. MenD subfamily.</text>
</comment>
<evidence type="ECO:0000256" key="6">
    <source>
        <dbReference type="ARBA" id="ARBA00023211"/>
    </source>
</evidence>
<feature type="domain" description="Thiamine pyrophosphate enzyme TPP-binding" evidence="8">
    <location>
        <begin position="441"/>
        <end position="556"/>
    </location>
</feature>
<protein>
    <recommendedName>
        <fullName evidence="7">2-succinyl-5-enolpyruvyl-6-hydroxy-3-cyclohexene-1-carboxylate synthase</fullName>
        <shortName evidence="7">SEPHCHC synthase</shortName>
        <ecNumber evidence="7">2.2.1.9</ecNumber>
    </recommendedName>
    <alternativeName>
        <fullName evidence="7">Menaquinone biosynthesis protein MenD</fullName>
    </alternativeName>
</protein>
<dbReference type="InterPro" id="IPR029061">
    <property type="entry name" value="THDP-binding"/>
</dbReference>
<evidence type="ECO:0000259" key="8">
    <source>
        <dbReference type="Pfam" id="PF02775"/>
    </source>
</evidence>
<comment type="catalytic activity">
    <reaction evidence="7">
        <text>isochorismate + 2-oxoglutarate + H(+) = 5-enolpyruvoyl-6-hydroxy-2-succinyl-cyclohex-3-ene-1-carboxylate + CO2</text>
        <dbReference type="Rhea" id="RHEA:25593"/>
        <dbReference type="ChEBI" id="CHEBI:15378"/>
        <dbReference type="ChEBI" id="CHEBI:16526"/>
        <dbReference type="ChEBI" id="CHEBI:16810"/>
        <dbReference type="ChEBI" id="CHEBI:29780"/>
        <dbReference type="ChEBI" id="CHEBI:58818"/>
        <dbReference type="EC" id="2.2.1.9"/>
    </reaction>
</comment>
<dbReference type="HAMAP" id="MF_01659">
    <property type="entry name" value="MenD"/>
    <property type="match status" value="1"/>
</dbReference>
<dbReference type="CDD" id="cd07037">
    <property type="entry name" value="TPP_PYR_MenD"/>
    <property type="match status" value="1"/>
</dbReference>
<dbReference type="Gene3D" id="3.40.50.1220">
    <property type="entry name" value="TPP-binding domain"/>
    <property type="match status" value="1"/>
</dbReference>
<evidence type="ECO:0000256" key="5">
    <source>
        <dbReference type="ARBA" id="ARBA00023052"/>
    </source>
</evidence>
<evidence type="ECO:0000313" key="11">
    <source>
        <dbReference type="EMBL" id="GGE49985.1"/>
    </source>
</evidence>
<dbReference type="EMBL" id="BMIR01000017">
    <property type="protein sequence ID" value="GGE49985.1"/>
    <property type="molecule type" value="Genomic_DNA"/>
</dbReference>
<keyword evidence="2 7" id="KW-0808">Transferase</keyword>
<organism evidence="11 12">
    <name type="scientific">Pullulanibacillus camelliae</name>
    <dbReference type="NCBI Taxonomy" id="1707096"/>
    <lineage>
        <taxon>Bacteria</taxon>
        <taxon>Bacillati</taxon>
        <taxon>Bacillota</taxon>
        <taxon>Bacilli</taxon>
        <taxon>Bacillales</taxon>
        <taxon>Sporolactobacillaceae</taxon>
        <taxon>Pullulanibacillus</taxon>
    </lineage>
</organism>
<dbReference type="GO" id="GO:0070204">
    <property type="term" value="F:2-succinyl-5-enolpyruvyl-6-hydroxy-3-cyclohexene-1-carboxylic-acid synthase activity"/>
    <property type="evidence" value="ECO:0007669"/>
    <property type="project" value="UniProtKB-UniRule"/>
</dbReference>
<dbReference type="Pfam" id="PF02775">
    <property type="entry name" value="TPP_enzyme_C"/>
    <property type="match status" value="1"/>
</dbReference>
<evidence type="ECO:0000256" key="7">
    <source>
        <dbReference type="HAMAP-Rule" id="MF_01659"/>
    </source>
</evidence>
<name>A0A8J3DYJ6_9BACL</name>
<comment type="caution">
    <text evidence="11">The sequence shown here is derived from an EMBL/GenBank/DDBJ whole genome shotgun (WGS) entry which is preliminary data.</text>
</comment>
<comment type="function">
    <text evidence="7">Catalyzes the thiamine diphosphate-dependent decarboxylation of 2-oxoglutarate and the subsequent addition of the resulting succinic semialdehyde-thiamine pyrophosphate anion to isochorismate to yield 2-succinyl-5-enolpyruvyl-6-hydroxy-3-cyclohexene-1-carboxylate (SEPHCHC).</text>
</comment>
<evidence type="ECO:0000313" key="12">
    <source>
        <dbReference type="Proteomes" id="UP000628775"/>
    </source>
</evidence>
<dbReference type="UniPathway" id="UPA00079"/>
<dbReference type="InterPro" id="IPR032264">
    <property type="entry name" value="MenD_middle"/>
</dbReference>
<dbReference type="CDD" id="cd02009">
    <property type="entry name" value="TPP_SHCHC_synthase"/>
    <property type="match status" value="1"/>
</dbReference>
<keyword evidence="6 7" id="KW-0464">Manganese</keyword>
<evidence type="ECO:0000256" key="2">
    <source>
        <dbReference type="ARBA" id="ARBA00022679"/>
    </source>
</evidence>
<reference evidence="11" key="1">
    <citation type="journal article" date="2014" name="Int. J. Syst. Evol. Microbiol.">
        <title>Complete genome sequence of Corynebacterium casei LMG S-19264T (=DSM 44701T), isolated from a smear-ripened cheese.</title>
        <authorList>
            <consortium name="US DOE Joint Genome Institute (JGI-PGF)"/>
            <person name="Walter F."/>
            <person name="Albersmeier A."/>
            <person name="Kalinowski J."/>
            <person name="Ruckert C."/>
        </authorList>
    </citation>
    <scope>NUCLEOTIDE SEQUENCE</scope>
    <source>
        <strain evidence="11">CGMCC 1.15371</strain>
    </source>
</reference>
<keyword evidence="4 7" id="KW-0460">Magnesium</keyword>
<dbReference type="Proteomes" id="UP000628775">
    <property type="component" value="Unassembled WGS sequence"/>
</dbReference>
<dbReference type="PANTHER" id="PTHR42916">
    <property type="entry name" value="2-SUCCINYL-5-ENOLPYRUVYL-6-HYDROXY-3-CYCLOHEXENE-1-CARBOXYLATE SYNTHASE"/>
    <property type="match status" value="1"/>
</dbReference>
<reference evidence="11" key="2">
    <citation type="submission" date="2020-09" db="EMBL/GenBank/DDBJ databases">
        <authorList>
            <person name="Sun Q."/>
            <person name="Zhou Y."/>
        </authorList>
    </citation>
    <scope>NUCLEOTIDE SEQUENCE</scope>
    <source>
        <strain evidence="11">CGMCC 1.15371</strain>
    </source>
</reference>
<dbReference type="Pfam" id="PF16582">
    <property type="entry name" value="TPP_enzyme_M_2"/>
    <property type="match status" value="1"/>
</dbReference>
<dbReference type="InterPro" id="IPR004433">
    <property type="entry name" value="MenaQ_synth_MenD"/>
</dbReference>
<dbReference type="SUPFAM" id="SSF52467">
    <property type="entry name" value="DHS-like NAD/FAD-binding domain"/>
    <property type="match status" value="1"/>
</dbReference>
<comment type="cofactor">
    <cofactor evidence="7">
        <name>thiamine diphosphate</name>
        <dbReference type="ChEBI" id="CHEBI:58937"/>
    </cofactor>
    <text evidence="7">Binds 1 thiamine pyrophosphate per subunit.</text>
</comment>
<feature type="domain" description="Thiamine pyrophosphate enzyme N-terminal TPP-binding" evidence="9">
    <location>
        <begin position="11"/>
        <end position="125"/>
    </location>
</feature>
<dbReference type="InterPro" id="IPR012001">
    <property type="entry name" value="Thiamin_PyroP_enz_TPP-bd_dom"/>
</dbReference>
<comment type="cofactor">
    <cofactor evidence="7">
        <name>Mg(2+)</name>
        <dbReference type="ChEBI" id="CHEBI:18420"/>
    </cofactor>
    <cofactor evidence="7">
        <name>Mn(2+)</name>
        <dbReference type="ChEBI" id="CHEBI:29035"/>
    </cofactor>
</comment>
<dbReference type="NCBIfam" id="TIGR00173">
    <property type="entry name" value="menD"/>
    <property type="match status" value="1"/>
</dbReference>
<proteinExistence type="inferred from homology"/>
<keyword evidence="3 7" id="KW-0479">Metal-binding</keyword>
<evidence type="ECO:0000259" key="10">
    <source>
        <dbReference type="Pfam" id="PF16582"/>
    </source>
</evidence>
<dbReference type="UniPathway" id="UPA01057">
    <property type="reaction ID" value="UER00164"/>
</dbReference>
<comment type="pathway">
    <text evidence="7">Quinol/quinone metabolism; menaquinone biosynthesis.</text>
</comment>
<keyword evidence="5 7" id="KW-0786">Thiamine pyrophosphate</keyword>
<dbReference type="PIRSF" id="PIRSF004983">
    <property type="entry name" value="MenD"/>
    <property type="match status" value="1"/>
</dbReference>
<feature type="domain" description="Menaquinone biosynthesis protein MenD middle" evidence="10">
    <location>
        <begin position="216"/>
        <end position="405"/>
    </location>
</feature>
<dbReference type="Pfam" id="PF02776">
    <property type="entry name" value="TPP_enzyme_N"/>
    <property type="match status" value="1"/>
</dbReference>
<dbReference type="AlphaFoldDB" id="A0A8J3DYJ6"/>
<dbReference type="GO" id="GO:0009234">
    <property type="term" value="P:menaquinone biosynthetic process"/>
    <property type="evidence" value="ECO:0007669"/>
    <property type="project" value="UniProtKB-UniRule"/>
</dbReference>
<gene>
    <name evidence="7 11" type="primary">menD</name>
    <name evidence="11" type="ORF">GCM10011391_30920</name>
</gene>
<dbReference type="InterPro" id="IPR011766">
    <property type="entry name" value="TPP_enzyme_TPP-bd"/>
</dbReference>
<dbReference type="EC" id="2.2.1.9" evidence="7"/>
<dbReference type="GO" id="GO:0030145">
    <property type="term" value="F:manganese ion binding"/>
    <property type="evidence" value="ECO:0007669"/>
    <property type="project" value="UniProtKB-UniRule"/>
</dbReference>
<dbReference type="PANTHER" id="PTHR42916:SF1">
    <property type="entry name" value="PROTEIN PHYLLO, CHLOROPLASTIC"/>
    <property type="match status" value="1"/>
</dbReference>
<comment type="pathway">
    <text evidence="7">Quinol/quinone metabolism; 1,4-dihydroxy-2-naphthoate biosynthesis; 1,4-dihydroxy-2-naphthoate from chorismate: step 2/7.</text>
</comment>
<dbReference type="GO" id="GO:0000287">
    <property type="term" value="F:magnesium ion binding"/>
    <property type="evidence" value="ECO:0007669"/>
    <property type="project" value="UniProtKB-UniRule"/>
</dbReference>
<evidence type="ECO:0000256" key="1">
    <source>
        <dbReference type="ARBA" id="ARBA00022428"/>
    </source>
</evidence>
<dbReference type="InterPro" id="IPR029035">
    <property type="entry name" value="DHS-like_NAD/FAD-binding_dom"/>
</dbReference>
<keyword evidence="1 7" id="KW-0474">Menaquinone biosynthesis</keyword>
<evidence type="ECO:0000259" key="9">
    <source>
        <dbReference type="Pfam" id="PF02776"/>
    </source>
</evidence>
<dbReference type="GO" id="GO:0030976">
    <property type="term" value="F:thiamine pyrophosphate binding"/>
    <property type="evidence" value="ECO:0007669"/>
    <property type="project" value="UniProtKB-UniRule"/>
</dbReference>
<keyword evidence="12" id="KW-1185">Reference proteome</keyword>
<comment type="subunit">
    <text evidence="7">Homodimer.</text>
</comment>
<dbReference type="SUPFAM" id="SSF52518">
    <property type="entry name" value="Thiamin diphosphate-binding fold (THDP-binding)"/>
    <property type="match status" value="2"/>
</dbReference>
<sequence length="588" mass="65142">MAYRSALTSFTAAFVDELAEQGIRQVVISPGSRSTPLAMLIHAHPLLKTWIDVDERSAAFFALGMAKKSNQPVAIVCSSGTATANFYPAVIEAKYGRVPLVVLTADRPHELRGNGSPQTIDQIKMYGDHVKWFQDMPLPEDNEAMWRFARYSARRAVDTAEKVPKGPTHLNFPFREPLVPDFQKTGLWAYGKKATSKNESTFLALEDAAYAQLATEWQSIRRPLIIIGPNRQEGLRASAYELAEHLGAPILADPLSGVRFGSKGKQALLIDSYDALLRNSAFIDKYQADGIIRFGANPVSKSLTKYLKQLDPSSFLIIDEGFDWLDATHPATQILHTDPVVFCRRFSRLVSEQNNAVAGTWREDWQQANSIARDGLERYLSTAPWFEGHIAASLYKHLPPEATLFASNSMPIRDIDTFFLAREDGLDIIANRGANGIDGVVSSALGCSALVHQTAYLLIGDLAFFHDMNGLMMAKNYGLDMIIVVINNNGGGIFSFLPQASEAGEQFEDLFGTPLNYEIEAVANLYGAHYFKAVHREAFDEALKNAQGLKGLRIIEAVTNRQENVLRHNKLWQDIHNGLTAEGEGHED</sequence>
<evidence type="ECO:0000256" key="4">
    <source>
        <dbReference type="ARBA" id="ARBA00022842"/>
    </source>
</evidence>
<evidence type="ECO:0000256" key="3">
    <source>
        <dbReference type="ARBA" id="ARBA00022723"/>
    </source>
</evidence>